<dbReference type="Proteomes" id="UP000198304">
    <property type="component" value="Unassembled WGS sequence"/>
</dbReference>
<dbReference type="PROSITE" id="PS50263">
    <property type="entry name" value="CN_HYDROLASE"/>
    <property type="match status" value="1"/>
</dbReference>
<comment type="similarity">
    <text evidence="1">Belongs to the carbon-nitrogen hydrolase superfamily. NIT1/NIT2 family.</text>
</comment>
<feature type="domain" description="CN hydrolase" evidence="2">
    <location>
        <begin position="1"/>
        <end position="238"/>
    </location>
</feature>
<organism evidence="3 4">
    <name type="scientific">Anaerovirgula multivorans</name>
    <dbReference type="NCBI Taxonomy" id="312168"/>
    <lineage>
        <taxon>Bacteria</taxon>
        <taxon>Bacillati</taxon>
        <taxon>Bacillota</taxon>
        <taxon>Clostridia</taxon>
        <taxon>Peptostreptococcales</taxon>
        <taxon>Natronincolaceae</taxon>
        <taxon>Anaerovirgula</taxon>
    </lineage>
</organism>
<evidence type="ECO:0000256" key="1">
    <source>
        <dbReference type="ARBA" id="ARBA00010613"/>
    </source>
</evidence>
<dbReference type="AlphaFoldDB" id="A0A239LC71"/>
<gene>
    <name evidence="3" type="ORF">SAMN05446037_10691</name>
</gene>
<dbReference type="InterPro" id="IPR036526">
    <property type="entry name" value="C-N_Hydrolase_sf"/>
</dbReference>
<dbReference type="GO" id="GO:0016787">
    <property type="term" value="F:hydrolase activity"/>
    <property type="evidence" value="ECO:0007669"/>
    <property type="project" value="UniProtKB-KW"/>
</dbReference>
<sequence>MKVSAIQMNMEFANPDKNYKRAEELIRVAAKDKPDTIVLPETWNTGFFPVEKTMELADEDGKRTIKLFSTLSKELDLNIIGGSIVNKKGGSLYNTSYIFNRKGECIAEYDKTHLFSYMHEDDHFNKGIKTTTFDLDGIKCGVVICYDIRFVELVRILALQGISILFVVAQWPVPRINHWEILNQARAIENQIFVVNVNSSGIAEETVYGGHSSIISPWGDVLVKASSEEEIITAKLDIEIVKEIRNTINVYNDRRPELYIIK</sequence>
<dbReference type="EMBL" id="FZOJ01000069">
    <property type="protein sequence ID" value="SNT27229.1"/>
    <property type="molecule type" value="Genomic_DNA"/>
</dbReference>
<name>A0A239LC71_9FIRM</name>
<dbReference type="SUPFAM" id="SSF56317">
    <property type="entry name" value="Carbon-nitrogen hydrolase"/>
    <property type="match status" value="1"/>
</dbReference>
<accession>A0A239LC71</accession>
<dbReference type="PANTHER" id="PTHR23088">
    <property type="entry name" value="NITRILASE-RELATED"/>
    <property type="match status" value="1"/>
</dbReference>
<proteinExistence type="inferred from homology"/>
<dbReference type="RefSeq" id="WP_089285616.1">
    <property type="nucleotide sequence ID" value="NZ_FZOJ01000069.1"/>
</dbReference>
<dbReference type="PANTHER" id="PTHR23088:SF27">
    <property type="entry name" value="DEAMINATED GLUTATHIONE AMIDASE"/>
    <property type="match status" value="1"/>
</dbReference>
<evidence type="ECO:0000313" key="4">
    <source>
        <dbReference type="Proteomes" id="UP000198304"/>
    </source>
</evidence>
<protein>
    <submittedName>
        <fullName evidence="3">Predicted amidohydrolase</fullName>
    </submittedName>
</protein>
<reference evidence="3 4" key="1">
    <citation type="submission" date="2017-06" db="EMBL/GenBank/DDBJ databases">
        <authorList>
            <person name="Kim H.J."/>
            <person name="Triplett B.A."/>
        </authorList>
    </citation>
    <scope>NUCLEOTIDE SEQUENCE [LARGE SCALE GENOMIC DNA]</scope>
    <source>
        <strain evidence="3 4">SCA</strain>
    </source>
</reference>
<dbReference type="OrthoDB" id="9811121at2"/>
<keyword evidence="4" id="KW-1185">Reference proteome</keyword>
<evidence type="ECO:0000313" key="3">
    <source>
        <dbReference type="EMBL" id="SNT27229.1"/>
    </source>
</evidence>
<dbReference type="CDD" id="cd07583">
    <property type="entry name" value="nitrilase_5"/>
    <property type="match status" value="1"/>
</dbReference>
<dbReference type="InterPro" id="IPR003010">
    <property type="entry name" value="C-N_Hydrolase"/>
</dbReference>
<keyword evidence="3" id="KW-0378">Hydrolase</keyword>
<dbReference type="Gene3D" id="3.60.110.10">
    <property type="entry name" value="Carbon-nitrogen hydrolase"/>
    <property type="match status" value="1"/>
</dbReference>
<evidence type="ECO:0000259" key="2">
    <source>
        <dbReference type="PROSITE" id="PS50263"/>
    </source>
</evidence>
<dbReference type="Pfam" id="PF00795">
    <property type="entry name" value="CN_hydrolase"/>
    <property type="match status" value="1"/>
</dbReference>